<evidence type="ECO:0000313" key="3">
    <source>
        <dbReference type="Proteomes" id="UP000600449"/>
    </source>
</evidence>
<gene>
    <name evidence="2" type="ORF">GCM10011322_36320</name>
</gene>
<dbReference type="InterPro" id="IPR000073">
    <property type="entry name" value="AB_hydrolase_1"/>
</dbReference>
<accession>A0A917QF57</accession>
<comment type="caution">
    <text evidence="2">The sequence shown here is derived from an EMBL/GenBank/DDBJ whole genome shotgun (WGS) entry which is preliminary data.</text>
</comment>
<sequence>MSSPLPASRTGRIGRPDGATIVYEITGSGPALLFAHGLGGNHLSWWQQLPVFARAHTCIAFSHRGFSPSTSPEGAPDPRDYAADAAALLDHLEIDRVVHVGQSMGGWTGVELALRHPERLAGLVLACTTGSLDFDRFDDPAIVAWRERAPRMVAEMDARGIHRATGEVFARTEPALHNLYGMIDRLNAGLDKEAVRRRIWEMRSRGPEDAARIACPVLCITGEDDAVIAPAGVRAVARHIPDATVVGIPATGHSVYFERADLFNAVLAEFLERIGWR</sequence>
<reference evidence="2 3" key="1">
    <citation type="journal article" date="2014" name="Int. J. Syst. Evol. Microbiol.">
        <title>Complete genome sequence of Corynebacterium casei LMG S-19264T (=DSM 44701T), isolated from a smear-ripened cheese.</title>
        <authorList>
            <consortium name="US DOE Joint Genome Institute (JGI-PGF)"/>
            <person name="Walter F."/>
            <person name="Albersmeier A."/>
            <person name="Kalinowski J."/>
            <person name="Ruckert C."/>
        </authorList>
    </citation>
    <scope>NUCLEOTIDE SEQUENCE [LARGE SCALE GENOMIC DNA]</scope>
    <source>
        <strain evidence="2 3">CGMCC 1.9161</strain>
    </source>
</reference>
<dbReference type="PANTHER" id="PTHR43433:SF5">
    <property type="entry name" value="AB HYDROLASE-1 DOMAIN-CONTAINING PROTEIN"/>
    <property type="match status" value="1"/>
</dbReference>
<dbReference type="RefSeq" id="WP_188914666.1">
    <property type="nucleotide sequence ID" value="NZ_BMMF01000011.1"/>
</dbReference>
<dbReference type="SUPFAM" id="SSF53474">
    <property type="entry name" value="alpha/beta-Hydrolases"/>
    <property type="match status" value="1"/>
</dbReference>
<protein>
    <submittedName>
        <fullName evidence="2">Alpha/beta hydrolase</fullName>
    </submittedName>
</protein>
<proteinExistence type="predicted"/>
<evidence type="ECO:0000259" key="1">
    <source>
        <dbReference type="Pfam" id="PF00561"/>
    </source>
</evidence>
<dbReference type="PRINTS" id="PR00111">
    <property type="entry name" value="ABHYDROLASE"/>
</dbReference>
<dbReference type="AlphaFoldDB" id="A0A917QF57"/>
<dbReference type="Proteomes" id="UP000600449">
    <property type="component" value="Unassembled WGS sequence"/>
</dbReference>
<dbReference type="GO" id="GO:0016787">
    <property type="term" value="F:hydrolase activity"/>
    <property type="evidence" value="ECO:0007669"/>
    <property type="project" value="UniProtKB-KW"/>
</dbReference>
<dbReference type="InterPro" id="IPR029058">
    <property type="entry name" value="AB_hydrolase_fold"/>
</dbReference>
<dbReference type="PANTHER" id="PTHR43433">
    <property type="entry name" value="HYDROLASE, ALPHA/BETA FOLD FAMILY PROTEIN"/>
    <property type="match status" value="1"/>
</dbReference>
<dbReference type="Pfam" id="PF00561">
    <property type="entry name" value="Abhydrolase_1"/>
    <property type="match status" value="1"/>
</dbReference>
<feature type="domain" description="AB hydrolase-1" evidence="1">
    <location>
        <begin position="30"/>
        <end position="259"/>
    </location>
</feature>
<keyword evidence="3" id="KW-1185">Reference proteome</keyword>
<evidence type="ECO:0000313" key="2">
    <source>
        <dbReference type="EMBL" id="GGK45954.1"/>
    </source>
</evidence>
<dbReference type="InterPro" id="IPR050471">
    <property type="entry name" value="AB_hydrolase"/>
</dbReference>
<keyword evidence="2" id="KW-0378">Hydrolase</keyword>
<organism evidence="2 3">
    <name type="scientific">Salinarimonas ramus</name>
    <dbReference type="NCBI Taxonomy" id="690164"/>
    <lineage>
        <taxon>Bacteria</taxon>
        <taxon>Pseudomonadati</taxon>
        <taxon>Pseudomonadota</taxon>
        <taxon>Alphaproteobacteria</taxon>
        <taxon>Hyphomicrobiales</taxon>
        <taxon>Salinarimonadaceae</taxon>
        <taxon>Salinarimonas</taxon>
    </lineage>
</organism>
<name>A0A917QF57_9HYPH</name>
<dbReference type="EMBL" id="BMMF01000011">
    <property type="protein sequence ID" value="GGK45954.1"/>
    <property type="molecule type" value="Genomic_DNA"/>
</dbReference>
<dbReference type="Gene3D" id="3.40.50.1820">
    <property type="entry name" value="alpha/beta hydrolase"/>
    <property type="match status" value="1"/>
</dbReference>